<dbReference type="InterPro" id="IPR025449">
    <property type="entry name" value="JetB"/>
</dbReference>
<name>A0A553K6J6_9ACTN</name>
<keyword evidence="3" id="KW-1185">Reference proteome</keyword>
<feature type="region of interest" description="Disordered" evidence="1">
    <location>
        <begin position="199"/>
        <end position="256"/>
    </location>
</feature>
<reference evidence="2 3" key="1">
    <citation type="submission" date="2019-07" db="EMBL/GenBank/DDBJ databases">
        <authorList>
            <person name="Zhou L.-Y."/>
        </authorList>
    </citation>
    <scope>NUCLEOTIDE SEQUENCE [LARGE SCALE GENOMIC DNA]</scope>
    <source>
        <strain evidence="2 3">YIM 101269</strain>
    </source>
</reference>
<protein>
    <submittedName>
        <fullName evidence="2">DUF4194 domain-containing protein</fullName>
    </submittedName>
</protein>
<comment type="caution">
    <text evidence="2">The sequence shown here is derived from an EMBL/GenBank/DDBJ whole genome shotgun (WGS) entry which is preliminary data.</text>
</comment>
<evidence type="ECO:0000256" key="1">
    <source>
        <dbReference type="SAM" id="MobiDB-lite"/>
    </source>
</evidence>
<organism evidence="2 3">
    <name type="scientific">Tessaracoccus rhinocerotis</name>
    <dbReference type="NCBI Taxonomy" id="1689449"/>
    <lineage>
        <taxon>Bacteria</taxon>
        <taxon>Bacillati</taxon>
        <taxon>Actinomycetota</taxon>
        <taxon>Actinomycetes</taxon>
        <taxon>Propionibacteriales</taxon>
        <taxon>Propionibacteriaceae</taxon>
        <taxon>Tessaracoccus</taxon>
    </lineage>
</organism>
<proteinExistence type="predicted"/>
<dbReference type="Pfam" id="PF13835">
    <property type="entry name" value="DUF4194"/>
    <property type="match status" value="1"/>
</dbReference>
<evidence type="ECO:0000313" key="2">
    <source>
        <dbReference type="EMBL" id="TRY20281.1"/>
    </source>
</evidence>
<gene>
    <name evidence="2" type="ORF">FOJ82_01525</name>
</gene>
<accession>A0A553K6J6</accession>
<dbReference type="EMBL" id="VKKG01000001">
    <property type="protein sequence ID" value="TRY20281.1"/>
    <property type="molecule type" value="Genomic_DNA"/>
</dbReference>
<sequence length="256" mass="29227">MEDDPDELFAGDRGVLDHDVRRALVRLLQRRFLQRERHRDDWKTLVDNQQVIESRLNDLYVRLVVDHDRGVAYKKQVRSDELEVPILLKDEAYTRAETLVLVHLRTIYQRESTAGERAARVDVEDVEQTVLTYFAESDGDVLRRQTHIRNALARLRKEGIIDEESEGRYRISPLVEIVLSSERLLELSAWLREQTARGSGVSDADLAHADDADDEDEETGVVDLADPQESDVTDGEATGEAGTTDDDANEYQENLL</sequence>
<feature type="compositionally biased region" description="Acidic residues" evidence="1">
    <location>
        <begin position="211"/>
        <end position="234"/>
    </location>
</feature>
<dbReference type="OrthoDB" id="3725402at2"/>
<dbReference type="AlphaFoldDB" id="A0A553K6J6"/>
<dbReference type="Proteomes" id="UP000317638">
    <property type="component" value="Unassembled WGS sequence"/>
</dbReference>
<evidence type="ECO:0000313" key="3">
    <source>
        <dbReference type="Proteomes" id="UP000317638"/>
    </source>
</evidence>